<feature type="compositionally biased region" description="Basic residues" evidence="1">
    <location>
        <begin position="1256"/>
        <end position="1270"/>
    </location>
</feature>
<dbReference type="Pfam" id="PF08316">
    <property type="entry name" value="Pal1"/>
    <property type="match status" value="1"/>
</dbReference>
<feature type="compositionally biased region" description="Basic residues" evidence="1">
    <location>
        <begin position="963"/>
        <end position="978"/>
    </location>
</feature>
<reference evidence="5 6" key="1">
    <citation type="journal article" date="2016" name="Front. Microbiol.">
        <title>Genome and transcriptome sequences reveal the specific parasitism of the nematophagous Purpureocillium lilacinum 36-1.</title>
        <authorList>
            <person name="Xie J."/>
            <person name="Li S."/>
            <person name="Mo C."/>
            <person name="Xiao X."/>
            <person name="Peng D."/>
            <person name="Wang G."/>
            <person name="Xiao Y."/>
        </authorList>
    </citation>
    <scope>NUCLEOTIDE SEQUENCE [LARGE SCALE GENOMIC DNA]</scope>
    <source>
        <strain evidence="5 6">36-1</strain>
    </source>
</reference>
<dbReference type="AlphaFoldDB" id="A0A2U3EER1"/>
<dbReference type="InterPro" id="IPR012338">
    <property type="entry name" value="Beta-lactam/transpept-like"/>
</dbReference>
<feature type="compositionally biased region" description="Gly residues" evidence="1">
    <location>
        <begin position="845"/>
        <end position="859"/>
    </location>
</feature>
<evidence type="ECO:0000256" key="1">
    <source>
        <dbReference type="SAM" id="MobiDB-lite"/>
    </source>
</evidence>
<feature type="compositionally biased region" description="Low complexity" evidence="1">
    <location>
        <begin position="917"/>
        <end position="934"/>
    </location>
</feature>
<dbReference type="Pfam" id="PF26335">
    <property type="entry name" value="ARB_00930_C"/>
    <property type="match status" value="1"/>
</dbReference>
<evidence type="ECO:0000313" key="6">
    <source>
        <dbReference type="Proteomes" id="UP000245956"/>
    </source>
</evidence>
<feature type="signal peptide" evidence="2">
    <location>
        <begin position="1"/>
        <end position="20"/>
    </location>
</feature>
<dbReference type="Proteomes" id="UP000245956">
    <property type="component" value="Unassembled WGS sequence"/>
</dbReference>
<proteinExistence type="predicted"/>
<feature type="compositionally biased region" description="Low complexity" evidence="1">
    <location>
        <begin position="827"/>
        <end position="844"/>
    </location>
</feature>
<evidence type="ECO:0000259" key="4">
    <source>
        <dbReference type="Pfam" id="PF26335"/>
    </source>
</evidence>
<feature type="region of interest" description="Disordered" evidence="1">
    <location>
        <begin position="613"/>
        <end position="685"/>
    </location>
</feature>
<feature type="region of interest" description="Disordered" evidence="1">
    <location>
        <begin position="801"/>
        <end position="1031"/>
    </location>
</feature>
<dbReference type="InterPro" id="IPR051478">
    <property type="entry name" value="Beta-lactamase-like_AB/R"/>
</dbReference>
<feature type="region of interest" description="Disordered" evidence="1">
    <location>
        <begin position="522"/>
        <end position="550"/>
    </location>
</feature>
<accession>A0A2U3EER1</accession>
<protein>
    <submittedName>
        <fullName evidence="5">Uncharacterized protein</fullName>
    </submittedName>
</protein>
<dbReference type="PANTHER" id="PTHR22935">
    <property type="entry name" value="PENICILLIN-BINDING PROTEIN"/>
    <property type="match status" value="1"/>
</dbReference>
<dbReference type="Pfam" id="PF00144">
    <property type="entry name" value="Beta-lactamase"/>
    <property type="match status" value="1"/>
</dbReference>
<dbReference type="Gene3D" id="3.40.710.10">
    <property type="entry name" value="DD-peptidase/beta-lactamase superfamily"/>
    <property type="match status" value="1"/>
</dbReference>
<feature type="compositionally biased region" description="Basic and acidic residues" evidence="1">
    <location>
        <begin position="894"/>
        <end position="903"/>
    </location>
</feature>
<dbReference type="SUPFAM" id="SSF56601">
    <property type="entry name" value="beta-lactamase/transpeptidase-like"/>
    <property type="match status" value="1"/>
</dbReference>
<gene>
    <name evidence="5" type="ORF">PCL_10024</name>
</gene>
<evidence type="ECO:0000313" key="5">
    <source>
        <dbReference type="EMBL" id="PWI73009.1"/>
    </source>
</evidence>
<feature type="compositionally biased region" description="Low complexity" evidence="1">
    <location>
        <begin position="983"/>
        <end position="998"/>
    </location>
</feature>
<dbReference type="PANTHER" id="PTHR22935:SF97">
    <property type="entry name" value="BETA-LACTAMASE-RELATED DOMAIN-CONTAINING PROTEIN"/>
    <property type="match status" value="1"/>
</dbReference>
<keyword evidence="2" id="KW-0732">Signal</keyword>
<feature type="compositionally biased region" description="Low complexity" evidence="1">
    <location>
        <begin position="536"/>
        <end position="550"/>
    </location>
</feature>
<comment type="caution">
    <text evidence="5">The sequence shown here is derived from an EMBL/GenBank/DDBJ whole genome shotgun (WGS) entry which is preliminary data.</text>
</comment>
<dbReference type="InterPro" id="IPR013226">
    <property type="entry name" value="Pal1"/>
</dbReference>
<feature type="domain" description="Beta-lactamase-like ARB-00930-like C-terminal" evidence="4">
    <location>
        <begin position="380"/>
        <end position="500"/>
    </location>
</feature>
<feature type="compositionally biased region" description="Low complexity" evidence="1">
    <location>
        <begin position="1214"/>
        <end position="1229"/>
    </location>
</feature>
<feature type="domain" description="Beta-lactamase-related" evidence="3">
    <location>
        <begin position="81"/>
        <end position="354"/>
    </location>
</feature>
<feature type="chain" id="PRO_5015674749" evidence="2">
    <location>
        <begin position="21"/>
        <end position="1270"/>
    </location>
</feature>
<feature type="compositionally biased region" description="Basic and acidic residues" evidence="1">
    <location>
        <begin position="629"/>
        <end position="644"/>
    </location>
</feature>
<evidence type="ECO:0000259" key="3">
    <source>
        <dbReference type="Pfam" id="PF00144"/>
    </source>
</evidence>
<dbReference type="InterPro" id="IPR001466">
    <property type="entry name" value="Beta-lactam-related"/>
</dbReference>
<feature type="region of interest" description="Disordered" evidence="1">
    <location>
        <begin position="1195"/>
        <end position="1270"/>
    </location>
</feature>
<sequence>MPSFTRLLLLSAVTWCAATAFSPCPLIGQYLPPPTITQDDATSLSQGYRASFDSLVQHGGSDKYGEISANTTSFAVVFFAGATGKTIFEYYHTADNTSSSVDSNTRFPVGDVTMVFTVYSWLALMGEHWDAPITKFLPELADAGPVPWKDVTIGSLAGHMSGLPRHVCTAPRGCSDGRLRGIADQQPVFLPDTTPMVSYAAFEVLAAAMERSKSRDFASLLQSSILGPLNMSRSGLRLADVFAARNNDLPAVKEPAALSMVSTVGDLARAGTAILSSKLVPAAVTRRWLHSNADTSNLRNGVGRPWEVYRAGSNATSPILDVFTKSGAVGPYASYFGLAPDFDAGFAILAHDATVKGGGLDLNVYADVASEALESLLGLAARQSAMRFGGTYGGDKDRLVLSQGSPGLEVKDFKLDGVDMMAVAARQLGIMPKDLDYRLYPTNVKDARHHQFVAVFQDRAAPVDMGTPTCITWQSVDAQAQARTRFVFELNDQRATGVVLGRTRNEATPPPRAMLTHTRACVPRRAPAGSTLGREASASTSPDPSAPRSARAATLCAIDIQLTNWVVPPTSGGQTAYARWARAHTQAAKSPHYADPRGIACLTSPTARMRIKTEIDGEGLDKQWQSRSGRPEAARDSRDREAHPPRPPLRSKTRPNHAVRPDAGSRASASASAAAPWHGRRDPCLGATRDRLRHASTALPGSHGRAKRQKLVPRVESSRVVDLDLCRGRGGREAALAAGAQRYILDPLTAPEPSQEAMTRSGTSTAPSASAAYVDYRRHHPPSFFSAARSLKKLSLDEVRRPVASGSSSRAANDDNDDSSRYPTPPSSAGSAGSPTGRAAAARGSGSGSGSGDGSGSGSGAAASGSGPGPGPRGHAAPLHPSNPFATTTSYARLDTHARHGDEISPPLSPQHHRSNSKPSASSRSSHHAPSQQHQLRTHRRHPSAPTPSGSWFDEPGPLPSHPHLHPPRPRDHHHRRNLSVASNTTGNSTSSNNNNIKGNDDDNNTNTNTTTNLQRHRSLRQRYPGDMSHRPLDMLRADARAADRGPHQRHRKRISDTDTIDALDTIGGAYHHGGPYDATLTSRNLNAKYSPVAAVKASNEAALRATPRENIQDSLERHVPLQGTATIPAGARDMSGRIMDYEEGADLMREPDADGGAYKRWPGVQYHPDDYKGKGEPSFTIERDLKARKHGKHLSEADAFEMHPGVNRRAARQRSASNADQEGSASGNAYGGGGTGEGVRRSHSTGKKFSEGIKRRFGSLRHKKPAEVQ</sequence>
<evidence type="ECO:0000256" key="2">
    <source>
        <dbReference type="SAM" id="SignalP"/>
    </source>
</evidence>
<feature type="compositionally biased region" description="Low complexity" evidence="1">
    <location>
        <begin position="664"/>
        <end position="675"/>
    </location>
</feature>
<dbReference type="InterPro" id="IPR058664">
    <property type="entry name" value="ARB_00930-like_C"/>
</dbReference>
<organism evidence="5 6">
    <name type="scientific">Purpureocillium lilacinum</name>
    <name type="common">Paecilomyces lilacinus</name>
    <dbReference type="NCBI Taxonomy" id="33203"/>
    <lineage>
        <taxon>Eukaryota</taxon>
        <taxon>Fungi</taxon>
        <taxon>Dikarya</taxon>
        <taxon>Ascomycota</taxon>
        <taxon>Pezizomycotina</taxon>
        <taxon>Sordariomycetes</taxon>
        <taxon>Hypocreomycetidae</taxon>
        <taxon>Hypocreales</taxon>
        <taxon>Ophiocordycipitaceae</taxon>
        <taxon>Purpureocillium</taxon>
    </lineage>
</organism>
<name>A0A2U3EER1_PURLI</name>
<dbReference type="EMBL" id="LCWV01000005">
    <property type="protein sequence ID" value="PWI73009.1"/>
    <property type="molecule type" value="Genomic_DNA"/>
</dbReference>